<dbReference type="InterPro" id="IPR013154">
    <property type="entry name" value="ADH-like_N"/>
</dbReference>
<dbReference type="Proteomes" id="UP000582837">
    <property type="component" value="Unassembled WGS sequence"/>
</dbReference>
<comment type="similarity">
    <text evidence="5">Belongs to the zinc-containing alcohol dehydrogenase family.</text>
</comment>
<dbReference type="InterPro" id="IPR002328">
    <property type="entry name" value="ADH_Zn_CS"/>
</dbReference>
<accession>A0A841H380</accession>
<sequence>MKAVVFHGIGDVRLDEVKDPAIKDPTDAIIRITSSAICGTDLHFVRGTVGPMKPGTILGHEAVGIVEEVGKNVRNLRRGDRVVVPSTIACGACSYCRGGYYSQCDESNPGGSRAGTAFFGGPEASGSFHGLQAEYARIPYANIGLVKLPDGVDDDRAIMISDIFPTGYFGADIAEIEPGDTVVVYGCGPVGQFAIASAKLLGAGRILAVDTHPDRLEMARAQGAEVIDYNAEHPVETILELTRGIGADRAIDAVGVDAETAQSGPAAKEAKKQAEEFEQQVQEIAPKQNPDGDNWKPGNAPSQVLTWATDSLAKAGTLSIIGVYPETMKQFPIGQAMNRNLTLQMGNCNHRKYIPHLVELVSSGAFDPLQVLTKREPLTDVIDAYRQFDLRRPGWVKVELKPGSAA</sequence>
<keyword evidence="8" id="KW-1185">Reference proteome</keyword>
<dbReference type="CDD" id="cd08283">
    <property type="entry name" value="FDH_like_1"/>
    <property type="match status" value="1"/>
</dbReference>
<evidence type="ECO:0000256" key="4">
    <source>
        <dbReference type="ARBA" id="ARBA00023002"/>
    </source>
</evidence>
<dbReference type="SMART" id="SM00829">
    <property type="entry name" value="PKS_ER"/>
    <property type="match status" value="1"/>
</dbReference>
<name>A0A841H380_9BACT</name>
<gene>
    <name evidence="7" type="ORF">HNQ61_004116</name>
</gene>
<dbReference type="Gene3D" id="3.40.50.720">
    <property type="entry name" value="NAD(P)-binding Rossmann-like Domain"/>
    <property type="match status" value="1"/>
</dbReference>
<dbReference type="SUPFAM" id="SSF50129">
    <property type="entry name" value="GroES-like"/>
    <property type="match status" value="1"/>
</dbReference>
<evidence type="ECO:0000313" key="7">
    <source>
        <dbReference type="EMBL" id="MBB6072454.1"/>
    </source>
</evidence>
<reference evidence="7 8" key="1">
    <citation type="submission" date="2020-08" db="EMBL/GenBank/DDBJ databases">
        <title>Genomic Encyclopedia of Type Strains, Phase IV (KMG-IV): sequencing the most valuable type-strain genomes for metagenomic binning, comparative biology and taxonomic classification.</title>
        <authorList>
            <person name="Goeker M."/>
        </authorList>
    </citation>
    <scope>NUCLEOTIDE SEQUENCE [LARGE SCALE GENOMIC DNA]</scope>
    <source>
        <strain evidence="7 8">DSM 29007</strain>
    </source>
</reference>
<dbReference type="GO" id="GO:0016616">
    <property type="term" value="F:oxidoreductase activity, acting on the CH-OH group of donors, NAD or NADP as acceptor"/>
    <property type="evidence" value="ECO:0007669"/>
    <property type="project" value="UniProtKB-ARBA"/>
</dbReference>
<evidence type="ECO:0000256" key="3">
    <source>
        <dbReference type="ARBA" id="ARBA00022833"/>
    </source>
</evidence>
<dbReference type="PROSITE" id="PS00059">
    <property type="entry name" value="ADH_ZINC"/>
    <property type="match status" value="1"/>
</dbReference>
<evidence type="ECO:0000256" key="1">
    <source>
        <dbReference type="ARBA" id="ARBA00001947"/>
    </source>
</evidence>
<evidence type="ECO:0000256" key="5">
    <source>
        <dbReference type="RuleBase" id="RU361277"/>
    </source>
</evidence>
<dbReference type="AlphaFoldDB" id="A0A841H380"/>
<keyword evidence="3 5" id="KW-0862">Zinc</keyword>
<feature type="domain" description="Enoyl reductase (ER)" evidence="6">
    <location>
        <begin position="8"/>
        <end position="393"/>
    </location>
</feature>
<dbReference type="EMBL" id="JACHIA010000015">
    <property type="protein sequence ID" value="MBB6072454.1"/>
    <property type="molecule type" value="Genomic_DNA"/>
</dbReference>
<dbReference type="InterPro" id="IPR020843">
    <property type="entry name" value="ER"/>
</dbReference>
<dbReference type="Pfam" id="PF08240">
    <property type="entry name" value="ADH_N"/>
    <property type="match status" value="1"/>
</dbReference>
<keyword evidence="2 5" id="KW-0479">Metal-binding</keyword>
<dbReference type="InterPro" id="IPR013149">
    <property type="entry name" value="ADH-like_C"/>
</dbReference>
<dbReference type="Pfam" id="PF00107">
    <property type="entry name" value="ADH_zinc_N"/>
    <property type="match status" value="1"/>
</dbReference>
<evidence type="ECO:0000259" key="6">
    <source>
        <dbReference type="SMART" id="SM00829"/>
    </source>
</evidence>
<comment type="caution">
    <text evidence="7">The sequence shown here is derived from an EMBL/GenBank/DDBJ whole genome shotgun (WGS) entry which is preliminary data.</text>
</comment>
<proteinExistence type="inferred from homology"/>
<dbReference type="InterPro" id="IPR011032">
    <property type="entry name" value="GroES-like_sf"/>
</dbReference>
<dbReference type="SUPFAM" id="SSF51735">
    <property type="entry name" value="NAD(P)-binding Rossmann-fold domains"/>
    <property type="match status" value="1"/>
</dbReference>
<comment type="cofactor">
    <cofactor evidence="1 5">
        <name>Zn(2+)</name>
        <dbReference type="ChEBI" id="CHEBI:29105"/>
    </cofactor>
</comment>
<dbReference type="GO" id="GO:0008270">
    <property type="term" value="F:zinc ion binding"/>
    <property type="evidence" value="ECO:0007669"/>
    <property type="project" value="InterPro"/>
</dbReference>
<keyword evidence="4" id="KW-0560">Oxidoreductase</keyword>
<dbReference type="RefSeq" id="WP_170038304.1">
    <property type="nucleotide sequence ID" value="NZ_JABDTL010000002.1"/>
</dbReference>
<protein>
    <submittedName>
        <fullName evidence="7">Threonine dehydrogenase-like Zn-dependent dehydrogenase</fullName>
    </submittedName>
</protein>
<dbReference type="PANTHER" id="PTHR42813">
    <property type="entry name" value="ZINC-TYPE ALCOHOL DEHYDROGENASE-LIKE"/>
    <property type="match status" value="1"/>
</dbReference>
<dbReference type="InterPro" id="IPR036291">
    <property type="entry name" value="NAD(P)-bd_dom_sf"/>
</dbReference>
<organism evidence="7 8">
    <name type="scientific">Longimicrobium terrae</name>
    <dbReference type="NCBI Taxonomy" id="1639882"/>
    <lineage>
        <taxon>Bacteria</taxon>
        <taxon>Pseudomonadati</taxon>
        <taxon>Gemmatimonadota</taxon>
        <taxon>Longimicrobiia</taxon>
        <taxon>Longimicrobiales</taxon>
        <taxon>Longimicrobiaceae</taxon>
        <taxon>Longimicrobium</taxon>
    </lineage>
</organism>
<evidence type="ECO:0000256" key="2">
    <source>
        <dbReference type="ARBA" id="ARBA00022723"/>
    </source>
</evidence>
<dbReference type="PANTHER" id="PTHR42813:SF7">
    <property type="entry name" value="ALCOHOL DEHYDROGENASE (ZN-DEPENDENT)-RELATED"/>
    <property type="match status" value="1"/>
</dbReference>
<dbReference type="Gene3D" id="3.90.180.10">
    <property type="entry name" value="Medium-chain alcohol dehydrogenases, catalytic domain"/>
    <property type="match status" value="1"/>
</dbReference>
<evidence type="ECO:0000313" key="8">
    <source>
        <dbReference type="Proteomes" id="UP000582837"/>
    </source>
</evidence>